<keyword evidence="2" id="KW-1185">Reference proteome</keyword>
<name>A0A5S9F3T2_UABAM</name>
<proteinExistence type="predicted"/>
<gene>
    <name evidence="1" type="ORF">UABAM_02214</name>
</gene>
<reference evidence="1 2" key="1">
    <citation type="submission" date="2019-08" db="EMBL/GenBank/DDBJ databases">
        <title>Complete genome sequence of Candidatus Uab amorphum.</title>
        <authorList>
            <person name="Shiratori T."/>
            <person name="Suzuki S."/>
            <person name="Kakizawa Y."/>
            <person name="Ishida K."/>
        </authorList>
    </citation>
    <scope>NUCLEOTIDE SEQUENCE [LARGE SCALE GENOMIC DNA]</scope>
    <source>
        <strain evidence="1 2">SRT547</strain>
    </source>
</reference>
<dbReference type="OrthoDB" id="264071at2"/>
<dbReference type="AlphaFoldDB" id="A0A5S9F3T2"/>
<protein>
    <submittedName>
        <fullName evidence="1">Uncharacterized protein</fullName>
    </submittedName>
</protein>
<evidence type="ECO:0000313" key="2">
    <source>
        <dbReference type="Proteomes" id="UP000326354"/>
    </source>
</evidence>
<dbReference type="RefSeq" id="WP_151968043.1">
    <property type="nucleotide sequence ID" value="NZ_AP019860.1"/>
</dbReference>
<accession>A0A5S9F3T2</accession>
<dbReference type="KEGG" id="uam:UABAM_02214"/>
<organism evidence="1 2">
    <name type="scientific">Uabimicrobium amorphum</name>
    <dbReference type="NCBI Taxonomy" id="2596890"/>
    <lineage>
        <taxon>Bacteria</taxon>
        <taxon>Pseudomonadati</taxon>
        <taxon>Planctomycetota</taxon>
        <taxon>Candidatus Uabimicrobiia</taxon>
        <taxon>Candidatus Uabimicrobiales</taxon>
        <taxon>Candidatus Uabimicrobiaceae</taxon>
        <taxon>Candidatus Uabimicrobium</taxon>
    </lineage>
</organism>
<evidence type="ECO:0000313" key="1">
    <source>
        <dbReference type="EMBL" id="BBM83859.1"/>
    </source>
</evidence>
<dbReference type="Proteomes" id="UP000326354">
    <property type="component" value="Chromosome"/>
</dbReference>
<sequence length="299" mass="34389">MRTVLYANNQLSSYLRRNFVLCWQSERPVPVVTIDFGDGRVVKRTITGNAAHYVMDHHGNLLDVVPGIYGANAFQRVISGSLRLWSQLQNVSDFKREIIIETYHKVRLKNIRKSWSKDLRTLGIFANVNLKPSRESLAVRAAIRTKSKRGIELPVIRSVQVRKRSAQVHKITTLREKTSQNVWQQIARLHYRDAKLDRGSRSVIEWQNPIQITASKALVESPVARLIRSFEKSLAEDTMRNEYEFHAKIHQWFCDGEAQKGFGYMNERVFREIFLTPANKPLIDLGEAYTGLLGDGLNN</sequence>
<dbReference type="EMBL" id="AP019860">
    <property type="protein sequence ID" value="BBM83859.1"/>
    <property type="molecule type" value="Genomic_DNA"/>
</dbReference>